<dbReference type="EMBL" id="NESQ01000563">
    <property type="protein sequence ID" value="PUU72354.1"/>
    <property type="molecule type" value="Genomic_DNA"/>
</dbReference>
<gene>
    <name evidence="1" type="ORF">B9Z19DRAFT_1097428</name>
</gene>
<sequence length="73" mass="8114">MILVEVWYCSIAFLHLNNGHSGCCKCCKRTDGHSCLCSCLLFLRHRPVVAVAKRVPVLGAEPRVFLVQASPRC</sequence>
<evidence type="ECO:0000313" key="1">
    <source>
        <dbReference type="EMBL" id="PUU72354.1"/>
    </source>
</evidence>
<keyword evidence="2" id="KW-1185">Reference proteome</keyword>
<reference evidence="1 2" key="1">
    <citation type="submission" date="2017-04" db="EMBL/GenBank/DDBJ databases">
        <title>Draft genome sequence of Tuber borchii Vittad., a whitish edible truffle.</title>
        <authorList>
            <consortium name="DOE Joint Genome Institute"/>
            <person name="Murat C."/>
            <person name="Kuo A."/>
            <person name="Barry K.W."/>
            <person name="Clum A."/>
            <person name="Dockter R.B."/>
            <person name="Fauchery L."/>
            <person name="Iotti M."/>
            <person name="Kohler A."/>
            <person name="Labutti K."/>
            <person name="Lindquist E.A."/>
            <person name="Lipzen A."/>
            <person name="Ohm R.A."/>
            <person name="Wang M."/>
            <person name="Grigoriev I.V."/>
            <person name="Zambonelli A."/>
            <person name="Martin F.M."/>
        </authorList>
    </citation>
    <scope>NUCLEOTIDE SEQUENCE [LARGE SCALE GENOMIC DNA]</scope>
    <source>
        <strain evidence="1 2">Tbo3840</strain>
    </source>
</reference>
<dbReference type="AlphaFoldDB" id="A0A2T6ZAA0"/>
<protein>
    <submittedName>
        <fullName evidence="1">Uncharacterized protein</fullName>
    </submittedName>
</protein>
<comment type="caution">
    <text evidence="1">The sequence shown here is derived from an EMBL/GenBank/DDBJ whole genome shotgun (WGS) entry which is preliminary data.</text>
</comment>
<accession>A0A2T6ZAA0</accession>
<name>A0A2T6ZAA0_TUBBO</name>
<dbReference type="Proteomes" id="UP000244722">
    <property type="component" value="Unassembled WGS sequence"/>
</dbReference>
<organism evidence="1 2">
    <name type="scientific">Tuber borchii</name>
    <name type="common">White truffle</name>
    <dbReference type="NCBI Taxonomy" id="42251"/>
    <lineage>
        <taxon>Eukaryota</taxon>
        <taxon>Fungi</taxon>
        <taxon>Dikarya</taxon>
        <taxon>Ascomycota</taxon>
        <taxon>Pezizomycotina</taxon>
        <taxon>Pezizomycetes</taxon>
        <taxon>Pezizales</taxon>
        <taxon>Tuberaceae</taxon>
        <taxon>Tuber</taxon>
    </lineage>
</organism>
<proteinExistence type="predicted"/>
<evidence type="ECO:0000313" key="2">
    <source>
        <dbReference type="Proteomes" id="UP000244722"/>
    </source>
</evidence>